<accession>A0A4C1TLM4</accession>
<sequence>MSLYSGSNKRLSLESEDDSDFGFEFDLDFDPNSELHLFMVEALEIFFRSNVLQRDLRSWSFRWNLWSCFVFEVSCRNEAANHVRLRYAGQPAISRLTLITSQAWGEIRVRRVVPRPDRALACILAEQLLGLHLYYL</sequence>
<keyword evidence="2" id="KW-1185">Reference proteome</keyword>
<dbReference type="AlphaFoldDB" id="A0A4C1TLM4"/>
<dbReference type="Proteomes" id="UP000299102">
    <property type="component" value="Unassembled WGS sequence"/>
</dbReference>
<protein>
    <submittedName>
        <fullName evidence="1">Uncharacterized protein</fullName>
    </submittedName>
</protein>
<dbReference type="EMBL" id="BGZK01000063">
    <property type="protein sequence ID" value="GBP14347.1"/>
    <property type="molecule type" value="Genomic_DNA"/>
</dbReference>
<organism evidence="1 2">
    <name type="scientific">Eumeta variegata</name>
    <name type="common">Bagworm moth</name>
    <name type="synonym">Eumeta japonica</name>
    <dbReference type="NCBI Taxonomy" id="151549"/>
    <lineage>
        <taxon>Eukaryota</taxon>
        <taxon>Metazoa</taxon>
        <taxon>Ecdysozoa</taxon>
        <taxon>Arthropoda</taxon>
        <taxon>Hexapoda</taxon>
        <taxon>Insecta</taxon>
        <taxon>Pterygota</taxon>
        <taxon>Neoptera</taxon>
        <taxon>Endopterygota</taxon>
        <taxon>Lepidoptera</taxon>
        <taxon>Glossata</taxon>
        <taxon>Ditrysia</taxon>
        <taxon>Tineoidea</taxon>
        <taxon>Psychidae</taxon>
        <taxon>Oiketicinae</taxon>
        <taxon>Eumeta</taxon>
    </lineage>
</organism>
<comment type="caution">
    <text evidence="1">The sequence shown here is derived from an EMBL/GenBank/DDBJ whole genome shotgun (WGS) entry which is preliminary data.</text>
</comment>
<name>A0A4C1TLM4_EUMVA</name>
<proteinExistence type="predicted"/>
<reference evidence="1 2" key="1">
    <citation type="journal article" date="2019" name="Commun. Biol.">
        <title>The bagworm genome reveals a unique fibroin gene that provides high tensile strength.</title>
        <authorList>
            <person name="Kono N."/>
            <person name="Nakamura H."/>
            <person name="Ohtoshi R."/>
            <person name="Tomita M."/>
            <person name="Numata K."/>
            <person name="Arakawa K."/>
        </authorList>
    </citation>
    <scope>NUCLEOTIDE SEQUENCE [LARGE SCALE GENOMIC DNA]</scope>
</reference>
<evidence type="ECO:0000313" key="1">
    <source>
        <dbReference type="EMBL" id="GBP14347.1"/>
    </source>
</evidence>
<gene>
    <name evidence="1" type="ORF">EVAR_92346_1</name>
</gene>
<evidence type="ECO:0000313" key="2">
    <source>
        <dbReference type="Proteomes" id="UP000299102"/>
    </source>
</evidence>